<dbReference type="AlphaFoldDB" id="A0A915KUA0"/>
<keyword evidence="1" id="KW-0472">Membrane</keyword>
<organism evidence="2 3">
    <name type="scientific">Romanomermis culicivorax</name>
    <name type="common">Nematode worm</name>
    <dbReference type="NCBI Taxonomy" id="13658"/>
    <lineage>
        <taxon>Eukaryota</taxon>
        <taxon>Metazoa</taxon>
        <taxon>Ecdysozoa</taxon>
        <taxon>Nematoda</taxon>
        <taxon>Enoplea</taxon>
        <taxon>Dorylaimia</taxon>
        <taxon>Mermithida</taxon>
        <taxon>Mermithoidea</taxon>
        <taxon>Mermithidae</taxon>
        <taxon>Romanomermis</taxon>
    </lineage>
</organism>
<keyword evidence="1" id="KW-1133">Transmembrane helix</keyword>
<feature type="transmembrane region" description="Helical" evidence="1">
    <location>
        <begin position="139"/>
        <end position="157"/>
    </location>
</feature>
<evidence type="ECO:0000313" key="3">
    <source>
        <dbReference type="WBParaSite" id="nRc.2.0.1.t41712-RA"/>
    </source>
</evidence>
<proteinExistence type="predicted"/>
<feature type="transmembrane region" description="Helical" evidence="1">
    <location>
        <begin position="87"/>
        <end position="110"/>
    </location>
</feature>
<accession>A0A915KUA0</accession>
<feature type="transmembrane region" description="Helical" evidence="1">
    <location>
        <begin position="26"/>
        <end position="45"/>
    </location>
</feature>
<evidence type="ECO:0000256" key="1">
    <source>
        <dbReference type="SAM" id="Phobius"/>
    </source>
</evidence>
<name>A0A915KUA0_ROMCU</name>
<dbReference type="Proteomes" id="UP000887565">
    <property type="component" value="Unplaced"/>
</dbReference>
<keyword evidence="1" id="KW-0812">Transmembrane</keyword>
<sequence>MTPRSFLTTNPQFRCLCGLVHVRMGALWIAGLGIVANILTIISQISFSHRMLQFETYWPSFISNSFAILFNILLIIGVIYKKSALLIIYLISQLISILITAAFIITFSLLSTYFPATNNETLSTNSTIPQKVDHVQDTATVAGTLSAFGMMILVLVLQI</sequence>
<keyword evidence="2" id="KW-1185">Reference proteome</keyword>
<dbReference type="WBParaSite" id="nRc.2.0.1.t41712-RA">
    <property type="protein sequence ID" value="nRc.2.0.1.t41712-RA"/>
    <property type="gene ID" value="nRc.2.0.1.g41712"/>
</dbReference>
<evidence type="ECO:0000313" key="2">
    <source>
        <dbReference type="Proteomes" id="UP000887565"/>
    </source>
</evidence>
<protein>
    <submittedName>
        <fullName evidence="3">Uncharacterized protein</fullName>
    </submittedName>
</protein>
<feature type="transmembrane region" description="Helical" evidence="1">
    <location>
        <begin position="57"/>
        <end position="80"/>
    </location>
</feature>
<reference evidence="3" key="1">
    <citation type="submission" date="2022-11" db="UniProtKB">
        <authorList>
            <consortium name="WormBaseParasite"/>
        </authorList>
    </citation>
    <scope>IDENTIFICATION</scope>
</reference>